<feature type="domain" description="Serine aminopeptidase S33" evidence="1">
    <location>
        <begin position="26"/>
        <end position="259"/>
    </location>
</feature>
<evidence type="ECO:0000259" key="1">
    <source>
        <dbReference type="Pfam" id="PF12146"/>
    </source>
</evidence>
<dbReference type="Pfam" id="PF12146">
    <property type="entry name" value="Hydrolase_4"/>
    <property type="match status" value="1"/>
</dbReference>
<dbReference type="InterPro" id="IPR029058">
    <property type="entry name" value="AB_hydrolase_fold"/>
</dbReference>
<dbReference type="InterPro" id="IPR051044">
    <property type="entry name" value="MAG_DAG_Lipase"/>
</dbReference>
<dbReference type="RefSeq" id="WP_054522338.1">
    <property type="nucleotide sequence ID" value="NZ_LGKO01000005.1"/>
</dbReference>
<dbReference type="InterPro" id="IPR000073">
    <property type="entry name" value="AB_hydrolase_1"/>
</dbReference>
<proteinExistence type="predicted"/>
<dbReference type="OrthoDB" id="9806902at2"/>
<organism evidence="2 3">
    <name type="scientific">Thermanaerothrix daxensis</name>
    <dbReference type="NCBI Taxonomy" id="869279"/>
    <lineage>
        <taxon>Bacteria</taxon>
        <taxon>Bacillati</taxon>
        <taxon>Chloroflexota</taxon>
        <taxon>Anaerolineae</taxon>
        <taxon>Anaerolineales</taxon>
        <taxon>Anaerolineaceae</taxon>
        <taxon>Thermanaerothrix</taxon>
    </lineage>
</organism>
<sequence>MSTQEFTLTAPQGYRLFAREWAPESSPHALVFLIHGLGEHSGRYHHVAKAFNQHGWIVFAPDLPGHGRSEGKRGHIRTYDEFLDLFDWLRQGLQQRHPDVPQILFGHSMGGNLVLYYAMRRRPPVRGVIACSPALRSARPSPIPLWLGKLLQGLFPALLINNGLDLNSLSRDPQIIQAYVNDPLVHPHISLSLGLGLLQAGERLLEWEGEFPYPLLLMQGTADRLVDPAATSQFASRLRGPVVYRTWDGFYHELHNEPEKEEVIAYMLDWANALVKAQPHALS</sequence>
<keyword evidence="3" id="KW-1185">Reference proteome</keyword>
<name>A0A0P6Y1H8_9CHLR</name>
<dbReference type="EMBL" id="LGKO01000005">
    <property type="protein sequence ID" value="KPL82785.1"/>
    <property type="molecule type" value="Genomic_DNA"/>
</dbReference>
<reference evidence="2 3" key="1">
    <citation type="submission" date="2015-07" db="EMBL/GenBank/DDBJ databases">
        <title>Whole genome sequence of Thermanaerothrix daxensis DSM 23592.</title>
        <authorList>
            <person name="Hemp J."/>
            <person name="Ward L.M."/>
            <person name="Pace L.A."/>
            <person name="Fischer W.W."/>
        </authorList>
    </citation>
    <scope>NUCLEOTIDE SEQUENCE [LARGE SCALE GENOMIC DNA]</scope>
    <source>
        <strain evidence="2 3">GNS-1</strain>
    </source>
</reference>
<protein>
    <recommendedName>
        <fullName evidence="1">Serine aminopeptidase S33 domain-containing protein</fullName>
    </recommendedName>
</protein>
<dbReference type="STRING" id="869279.SE15_12065"/>
<accession>A0A0P6Y1H8</accession>
<dbReference type="SUPFAM" id="SSF53474">
    <property type="entry name" value="alpha/beta-Hydrolases"/>
    <property type="match status" value="1"/>
</dbReference>
<dbReference type="PATRIC" id="fig|869279.4.peg.2035"/>
<comment type="caution">
    <text evidence="2">The sequence shown here is derived from an EMBL/GenBank/DDBJ whole genome shotgun (WGS) entry which is preliminary data.</text>
</comment>
<evidence type="ECO:0000313" key="2">
    <source>
        <dbReference type="EMBL" id="KPL82785.1"/>
    </source>
</evidence>
<dbReference type="PANTHER" id="PTHR11614">
    <property type="entry name" value="PHOSPHOLIPASE-RELATED"/>
    <property type="match status" value="1"/>
</dbReference>
<dbReference type="PRINTS" id="PR00111">
    <property type="entry name" value="ABHYDROLASE"/>
</dbReference>
<gene>
    <name evidence="2" type="ORF">SE15_12065</name>
</gene>
<dbReference type="Proteomes" id="UP000050544">
    <property type="component" value="Unassembled WGS sequence"/>
</dbReference>
<dbReference type="AlphaFoldDB" id="A0A0P6Y1H8"/>
<dbReference type="Gene3D" id="3.40.50.1820">
    <property type="entry name" value="alpha/beta hydrolase"/>
    <property type="match status" value="1"/>
</dbReference>
<dbReference type="InterPro" id="IPR022742">
    <property type="entry name" value="Hydrolase_4"/>
</dbReference>
<evidence type="ECO:0000313" key="3">
    <source>
        <dbReference type="Proteomes" id="UP000050544"/>
    </source>
</evidence>